<organism evidence="2 3">
    <name type="scientific">Malus domestica</name>
    <name type="common">Apple</name>
    <name type="synonym">Pyrus malus</name>
    <dbReference type="NCBI Taxonomy" id="3750"/>
    <lineage>
        <taxon>Eukaryota</taxon>
        <taxon>Viridiplantae</taxon>
        <taxon>Streptophyta</taxon>
        <taxon>Embryophyta</taxon>
        <taxon>Tracheophyta</taxon>
        <taxon>Spermatophyta</taxon>
        <taxon>Magnoliopsida</taxon>
        <taxon>eudicotyledons</taxon>
        <taxon>Gunneridae</taxon>
        <taxon>Pentapetalae</taxon>
        <taxon>rosids</taxon>
        <taxon>fabids</taxon>
        <taxon>Rosales</taxon>
        <taxon>Rosaceae</taxon>
        <taxon>Amygdaloideae</taxon>
        <taxon>Maleae</taxon>
        <taxon>Malus</taxon>
    </lineage>
</organism>
<name>A0A498J680_MALDO</name>
<evidence type="ECO:0000313" key="2">
    <source>
        <dbReference type="EMBL" id="RXH90696.1"/>
    </source>
</evidence>
<dbReference type="InterPro" id="IPR050796">
    <property type="entry name" value="SCF_F-box_component"/>
</dbReference>
<comment type="caution">
    <text evidence="2">The sequence shown here is derived from an EMBL/GenBank/DDBJ whole genome shotgun (WGS) entry which is preliminary data.</text>
</comment>
<reference evidence="2 3" key="1">
    <citation type="submission" date="2018-10" db="EMBL/GenBank/DDBJ databases">
        <title>A high-quality apple genome assembly.</title>
        <authorList>
            <person name="Hu J."/>
        </authorList>
    </citation>
    <scope>NUCLEOTIDE SEQUENCE [LARGE SCALE GENOMIC DNA]</scope>
    <source>
        <strain evidence="3">cv. HFTH1</strain>
        <tissue evidence="2">Young leaf</tissue>
    </source>
</reference>
<dbReference type="InterPro" id="IPR017451">
    <property type="entry name" value="F-box-assoc_interact_dom"/>
</dbReference>
<accession>A0A498J680</accession>
<feature type="domain" description="F-box associated beta-propeller type 1" evidence="1">
    <location>
        <begin position="34"/>
        <end position="225"/>
    </location>
</feature>
<protein>
    <recommendedName>
        <fullName evidence="1">F-box associated beta-propeller type 1 domain-containing protein</fullName>
    </recommendedName>
</protein>
<proteinExistence type="predicted"/>
<dbReference type="InterPro" id="IPR006527">
    <property type="entry name" value="F-box-assoc_dom_typ1"/>
</dbReference>
<dbReference type="PANTHER" id="PTHR31672">
    <property type="entry name" value="BNACNNG10540D PROTEIN"/>
    <property type="match status" value="1"/>
</dbReference>
<dbReference type="Pfam" id="PF07734">
    <property type="entry name" value="FBA_1"/>
    <property type="match status" value="1"/>
</dbReference>
<dbReference type="EMBL" id="RDQH01000335">
    <property type="protein sequence ID" value="RXH90696.1"/>
    <property type="molecule type" value="Genomic_DNA"/>
</dbReference>
<dbReference type="PANTHER" id="PTHR31672:SF13">
    <property type="entry name" value="F-BOX PROTEIN CPR30-LIKE"/>
    <property type="match status" value="1"/>
</dbReference>
<keyword evidence="3" id="KW-1185">Reference proteome</keyword>
<dbReference type="Proteomes" id="UP000290289">
    <property type="component" value="Chromosome 9"/>
</dbReference>
<gene>
    <name evidence="2" type="ORF">DVH24_035460</name>
</gene>
<evidence type="ECO:0000313" key="3">
    <source>
        <dbReference type="Proteomes" id="UP000290289"/>
    </source>
</evidence>
<dbReference type="AlphaFoldDB" id="A0A498J680"/>
<evidence type="ECO:0000259" key="1">
    <source>
        <dbReference type="Pfam" id="PF07734"/>
    </source>
</evidence>
<dbReference type="NCBIfam" id="TIGR01640">
    <property type="entry name" value="F_box_assoc_1"/>
    <property type="match status" value="1"/>
</dbReference>
<sequence length="299" mass="34180">MPDSYDYLLLRTANYSFSLCCRDTFAKYLDLELPEQENISLCIYGSCNGLLCLSNRLGLCLKTPIYLWNPSIRKFKRLPKGLIQHTIRFVAIGFGFHGGEKDYKVVRIVRFQQKKSIFGVEVYSVRLDAWKRISAVPPLSPNVSSFSTNPFAYADGVGYWIVVDPSQQCCSILSFDFVREVFQKIMVPNKVGEGIIHISMGVFGKLVSMFGYRQDGKDYYCKIWVLEMETWKMIRTIVLPERGWITWPLGFRATGGVHMAMLNGDFVLYNPEPRQIKPLGINLHDGYVGSYSESLILLN</sequence>